<dbReference type="AlphaFoldDB" id="A0AB39HHN3"/>
<dbReference type="SUPFAM" id="SSF53807">
    <property type="entry name" value="Helical backbone' metal receptor"/>
    <property type="match status" value="1"/>
</dbReference>
<proteinExistence type="inferred from homology"/>
<dbReference type="PROSITE" id="PS50983">
    <property type="entry name" value="FE_B12_PBP"/>
    <property type="match status" value="1"/>
</dbReference>
<protein>
    <submittedName>
        <fullName evidence="7">ABC transporter substrate-binding protein</fullName>
    </submittedName>
</protein>
<dbReference type="Gene3D" id="3.40.50.1980">
    <property type="entry name" value="Nitrogenase molybdenum iron protein domain"/>
    <property type="match status" value="2"/>
</dbReference>
<dbReference type="Pfam" id="PF01497">
    <property type="entry name" value="Peripla_BP_2"/>
    <property type="match status" value="1"/>
</dbReference>
<dbReference type="EMBL" id="CP162599">
    <property type="protein sequence ID" value="XDK31397.1"/>
    <property type="molecule type" value="Genomic_DNA"/>
</dbReference>
<accession>A0AB39HHN3</accession>
<dbReference type="PANTHER" id="PTHR30532:SF1">
    <property type="entry name" value="IRON(3+)-HYDROXAMATE-BINDING PROTEIN FHUD"/>
    <property type="match status" value="1"/>
</dbReference>
<evidence type="ECO:0000256" key="2">
    <source>
        <dbReference type="ARBA" id="ARBA00008814"/>
    </source>
</evidence>
<keyword evidence="3" id="KW-0813">Transport</keyword>
<evidence type="ECO:0000256" key="1">
    <source>
        <dbReference type="ARBA" id="ARBA00004193"/>
    </source>
</evidence>
<evidence type="ECO:0000259" key="6">
    <source>
        <dbReference type="PROSITE" id="PS50983"/>
    </source>
</evidence>
<feature type="chain" id="PRO_5044205496" evidence="5">
    <location>
        <begin position="29"/>
        <end position="346"/>
    </location>
</feature>
<feature type="domain" description="Fe/B12 periplasmic-binding" evidence="6">
    <location>
        <begin position="90"/>
        <end position="346"/>
    </location>
</feature>
<feature type="signal peptide" evidence="5">
    <location>
        <begin position="1"/>
        <end position="28"/>
    </location>
</feature>
<comment type="similarity">
    <text evidence="2">Belongs to the bacterial solute-binding protein 8 family.</text>
</comment>
<dbReference type="PANTHER" id="PTHR30532">
    <property type="entry name" value="IRON III DICITRATE-BINDING PERIPLASMIC PROTEIN"/>
    <property type="match status" value="1"/>
</dbReference>
<name>A0AB39HHN3_9BACI</name>
<reference evidence="7" key="1">
    <citation type="submission" date="2024-07" db="EMBL/GenBank/DDBJ databases">
        <title>Halotolerant mesophilic bacterium Ornithinibacillus sp. 4-3, sp. nov., isolated from soil.</title>
        <authorList>
            <person name="Sidarenka A.V."/>
            <person name="Guliayeva D.E."/>
            <person name="Leanovich S.I."/>
            <person name="Hileuskaya K.S."/>
            <person name="Akhremchuk A.E."/>
            <person name="Sikolenko M.A."/>
            <person name="Valentovich L.N."/>
        </authorList>
    </citation>
    <scope>NUCLEOTIDE SEQUENCE</scope>
    <source>
        <strain evidence="7">4-3</strain>
    </source>
</reference>
<keyword evidence="4 5" id="KW-0732">Signal</keyword>
<dbReference type="InterPro" id="IPR051313">
    <property type="entry name" value="Bact_iron-sidero_bind"/>
</dbReference>
<evidence type="ECO:0000313" key="7">
    <source>
        <dbReference type="EMBL" id="XDK31397.1"/>
    </source>
</evidence>
<dbReference type="InterPro" id="IPR002491">
    <property type="entry name" value="ABC_transptr_periplasmic_BD"/>
</dbReference>
<dbReference type="PROSITE" id="PS51257">
    <property type="entry name" value="PROKAR_LIPOPROTEIN"/>
    <property type="match status" value="1"/>
</dbReference>
<dbReference type="GO" id="GO:0005886">
    <property type="term" value="C:plasma membrane"/>
    <property type="evidence" value="ECO:0007669"/>
    <property type="project" value="UniProtKB-SubCell"/>
</dbReference>
<organism evidence="7">
    <name type="scientific">Ornithinibacillus sp. 4-3</name>
    <dbReference type="NCBI Taxonomy" id="3231488"/>
    <lineage>
        <taxon>Bacteria</taxon>
        <taxon>Bacillati</taxon>
        <taxon>Bacillota</taxon>
        <taxon>Bacilli</taxon>
        <taxon>Bacillales</taxon>
        <taxon>Bacillaceae</taxon>
        <taxon>Ornithinibacillus</taxon>
    </lineage>
</organism>
<dbReference type="RefSeq" id="WP_368652124.1">
    <property type="nucleotide sequence ID" value="NZ_CP162599.1"/>
</dbReference>
<comment type="subcellular location">
    <subcellularLocation>
        <location evidence="1">Cell membrane</location>
        <topology evidence="1">Lipid-anchor</topology>
    </subcellularLocation>
</comment>
<sequence length="346" mass="38219">MDYIVRKRKGIGKAYLILLLAMMALLVACSNDDGDATDEKVAEQEVENEEEGLEENNEAEEVGLTLENDGIDEADLNEALEEFPEEIPERLITTSVPLAEMLSLLDITPVGVPTSTNPLPEDFKDIDQIGSPMAPDLEVITELSPDLVLGAESLRSSLEESLGGMDLPTAYLRTDSFDDLKLAFKALGTYYGKTEEMNEKLQSILDKENELVQLMEDETLPSVMLMIGTSDSFMVMSDQSYLGSLVDRLGAENIATTLLNVESTYSTMNMEDIVVADPDLILVLASGDHGATEEMFEKEVENNDLWKTLSAYENDNIHILDYEVFGVTSILNVETALSEVVNFFIE</sequence>
<gene>
    <name evidence="7" type="ORF">AB4Y30_10175</name>
</gene>
<dbReference type="GO" id="GO:0030288">
    <property type="term" value="C:outer membrane-bounded periplasmic space"/>
    <property type="evidence" value="ECO:0007669"/>
    <property type="project" value="TreeGrafter"/>
</dbReference>
<evidence type="ECO:0000256" key="5">
    <source>
        <dbReference type="SAM" id="SignalP"/>
    </source>
</evidence>
<dbReference type="GO" id="GO:1901678">
    <property type="term" value="P:iron coordination entity transport"/>
    <property type="evidence" value="ECO:0007669"/>
    <property type="project" value="UniProtKB-ARBA"/>
</dbReference>
<evidence type="ECO:0000256" key="4">
    <source>
        <dbReference type="ARBA" id="ARBA00022729"/>
    </source>
</evidence>
<evidence type="ECO:0000256" key="3">
    <source>
        <dbReference type="ARBA" id="ARBA00022448"/>
    </source>
</evidence>